<dbReference type="AlphaFoldDB" id="A0A3N0HYR7"/>
<dbReference type="PANTHER" id="PTHR37810:SF5">
    <property type="entry name" value="IMMUNITY PROTEIN SDPI"/>
    <property type="match status" value="1"/>
</dbReference>
<feature type="transmembrane region" description="Helical" evidence="1">
    <location>
        <begin position="85"/>
        <end position="107"/>
    </location>
</feature>
<feature type="transmembrane region" description="Helical" evidence="1">
    <location>
        <begin position="187"/>
        <end position="208"/>
    </location>
</feature>
<feature type="transmembrane region" description="Helical" evidence="1">
    <location>
        <begin position="52"/>
        <end position="73"/>
    </location>
</feature>
<evidence type="ECO:0000256" key="1">
    <source>
        <dbReference type="SAM" id="Phobius"/>
    </source>
</evidence>
<dbReference type="Proteomes" id="UP000276568">
    <property type="component" value="Unassembled WGS sequence"/>
</dbReference>
<dbReference type="InterPro" id="IPR026272">
    <property type="entry name" value="SdpI"/>
</dbReference>
<proteinExistence type="predicted"/>
<keyword evidence="1" id="KW-0472">Membrane</keyword>
<gene>
    <name evidence="3" type="ORF">EDX97_09760</name>
</gene>
<protein>
    <submittedName>
        <fullName evidence="3">DUF1648 domain-containing protein</fullName>
    </submittedName>
</protein>
<name>A0A3N0HYR7_9FIRM</name>
<dbReference type="EMBL" id="RJQC01000004">
    <property type="protein sequence ID" value="RNM29282.1"/>
    <property type="molecule type" value="Genomic_DNA"/>
</dbReference>
<accession>A0A3N0HYR7</accession>
<dbReference type="InterPro" id="IPR012867">
    <property type="entry name" value="DUF1648"/>
</dbReference>
<dbReference type="Pfam" id="PF13630">
    <property type="entry name" value="SdpI"/>
    <property type="match status" value="1"/>
</dbReference>
<comment type="caution">
    <text evidence="3">The sequence shown here is derived from an EMBL/GenBank/DDBJ whole genome shotgun (WGS) entry which is preliminary data.</text>
</comment>
<dbReference type="PIRSF" id="PIRSF038959">
    <property type="entry name" value="SdpI"/>
    <property type="match status" value="1"/>
</dbReference>
<keyword evidence="1" id="KW-1133">Transmembrane helix</keyword>
<evidence type="ECO:0000259" key="2">
    <source>
        <dbReference type="Pfam" id="PF07853"/>
    </source>
</evidence>
<dbReference type="Pfam" id="PF07853">
    <property type="entry name" value="DUF1648"/>
    <property type="match status" value="1"/>
</dbReference>
<keyword evidence="1" id="KW-0812">Transmembrane</keyword>
<evidence type="ECO:0000313" key="3">
    <source>
        <dbReference type="EMBL" id="RNM29282.1"/>
    </source>
</evidence>
<dbReference type="RefSeq" id="WP_128520967.1">
    <property type="nucleotide sequence ID" value="NZ_JALFCT010000041.1"/>
</dbReference>
<keyword evidence="4" id="KW-1185">Reference proteome</keyword>
<organism evidence="3 4">
    <name type="scientific">Absicoccus porci</name>
    <dbReference type="NCBI Taxonomy" id="2486576"/>
    <lineage>
        <taxon>Bacteria</taxon>
        <taxon>Bacillati</taxon>
        <taxon>Bacillota</taxon>
        <taxon>Erysipelotrichia</taxon>
        <taxon>Erysipelotrichales</taxon>
        <taxon>Erysipelotrichaceae</taxon>
        <taxon>Absicoccus</taxon>
    </lineage>
</organism>
<feature type="domain" description="DUF1648" evidence="2">
    <location>
        <begin position="14"/>
        <end position="61"/>
    </location>
</feature>
<reference evidence="3 4" key="1">
    <citation type="submission" date="2018-11" db="EMBL/GenBank/DDBJ databases">
        <title>Clostridium sp. nov., a member of the family Erysipelotrichaceae isolated from pig faeces.</title>
        <authorList>
            <person name="Chang Y.-H."/>
        </authorList>
    </citation>
    <scope>NUCLEOTIDE SEQUENCE [LARGE SCALE GENOMIC DNA]</scope>
    <source>
        <strain evidence="3 4">YH-panp20</strain>
    </source>
</reference>
<dbReference type="PANTHER" id="PTHR37810">
    <property type="entry name" value="IMMUNITY PROTEIN SDPI"/>
    <property type="match status" value="1"/>
</dbReference>
<feature type="transmembrane region" description="Helical" evidence="1">
    <location>
        <begin position="163"/>
        <end position="181"/>
    </location>
</feature>
<dbReference type="OrthoDB" id="9808690at2"/>
<evidence type="ECO:0000313" key="4">
    <source>
        <dbReference type="Proteomes" id="UP000276568"/>
    </source>
</evidence>
<sequence>MLKTNKRTLILTSLLTLLPLGIGLYAWNQLPDPMATHFDIHGMANGYSSKPFAIFFLPLFLLGIQWFCIFITFADPRKQNISSKIFTLILWIIPIISLITGLSVYAYNLGYSIPIEISSEILIGLLLLILGNYLPKTKQNYTIGIKLPWTLDNEENWNRTHRLAGFVWVMGGIVILISALLHFHSFYFLFAVLILTIIIPCVYSYWLYTH</sequence>
<dbReference type="InterPro" id="IPR025962">
    <property type="entry name" value="SdpI/YhfL"/>
</dbReference>
<dbReference type="GO" id="GO:0009636">
    <property type="term" value="P:response to toxic substance"/>
    <property type="evidence" value="ECO:0007669"/>
    <property type="project" value="TreeGrafter"/>
</dbReference>
<feature type="transmembrane region" description="Helical" evidence="1">
    <location>
        <begin position="113"/>
        <end position="134"/>
    </location>
</feature>